<gene>
    <name evidence="6" type="ORF">ACFQDP_15460</name>
</gene>
<dbReference type="EMBL" id="JBHSTT010000050">
    <property type="protein sequence ID" value="MFC6390720.1"/>
    <property type="molecule type" value="Genomic_DNA"/>
</dbReference>
<dbReference type="SUPFAM" id="SSF52172">
    <property type="entry name" value="CheY-like"/>
    <property type="match status" value="1"/>
</dbReference>
<comment type="caution">
    <text evidence="6">The sequence shown here is derived from an EMBL/GenBank/DDBJ whole genome shotgun (WGS) entry which is preliminary data.</text>
</comment>
<dbReference type="SMART" id="SM00448">
    <property type="entry name" value="REC"/>
    <property type="match status" value="1"/>
</dbReference>
<dbReference type="InterPro" id="IPR016032">
    <property type="entry name" value="Sig_transdc_resp-reg_C-effctor"/>
</dbReference>
<dbReference type="SMART" id="SM00862">
    <property type="entry name" value="Trans_reg_C"/>
    <property type="match status" value="1"/>
</dbReference>
<dbReference type="Proteomes" id="UP001596237">
    <property type="component" value="Unassembled WGS sequence"/>
</dbReference>
<feature type="domain" description="Response regulatory" evidence="4">
    <location>
        <begin position="2"/>
        <end position="116"/>
    </location>
</feature>
<evidence type="ECO:0000256" key="1">
    <source>
        <dbReference type="ARBA" id="ARBA00023125"/>
    </source>
</evidence>
<dbReference type="PANTHER" id="PTHR48111">
    <property type="entry name" value="REGULATOR OF RPOS"/>
    <property type="match status" value="1"/>
</dbReference>
<evidence type="ECO:0000256" key="2">
    <source>
        <dbReference type="PROSITE-ProRule" id="PRU00169"/>
    </source>
</evidence>
<dbReference type="InterPro" id="IPR036388">
    <property type="entry name" value="WH-like_DNA-bd_sf"/>
</dbReference>
<dbReference type="SUPFAM" id="SSF46894">
    <property type="entry name" value="C-terminal effector domain of the bipartite response regulators"/>
    <property type="match status" value="1"/>
</dbReference>
<dbReference type="Pfam" id="PF00486">
    <property type="entry name" value="Trans_reg_C"/>
    <property type="match status" value="1"/>
</dbReference>
<sequence>MKILLVEDDEALAAELAKALRAEGFALDRARDGIDAGHLGETEAYDAVVLDLGLPQRDGVAVLQGWRAAGRTMPVLVLTARDGWSDKVAGFKAGADDYLVKPFRVEELVMRLRALVRRAQANGSQRIDCGPLVYDPGLGTFEHHGLPLRLTGLEWRVLCCLILRKEVVVPRAQLIERVYDGDAEVDSNSVEVIITRLRRKIAPAAIETVRGHGYRLMPVGTA</sequence>
<evidence type="ECO:0000256" key="3">
    <source>
        <dbReference type="PROSITE-ProRule" id="PRU01091"/>
    </source>
</evidence>
<dbReference type="InterPro" id="IPR001867">
    <property type="entry name" value="OmpR/PhoB-type_DNA-bd"/>
</dbReference>
<keyword evidence="7" id="KW-1185">Reference proteome</keyword>
<feature type="domain" description="OmpR/PhoB-type" evidence="5">
    <location>
        <begin position="124"/>
        <end position="218"/>
    </location>
</feature>
<evidence type="ECO:0000259" key="4">
    <source>
        <dbReference type="PROSITE" id="PS50110"/>
    </source>
</evidence>
<proteinExistence type="predicted"/>
<name>A0ABW1WRB9_9HYPH</name>
<reference evidence="7" key="1">
    <citation type="journal article" date="2019" name="Int. J. Syst. Evol. Microbiol.">
        <title>The Global Catalogue of Microorganisms (GCM) 10K type strain sequencing project: providing services to taxonomists for standard genome sequencing and annotation.</title>
        <authorList>
            <consortium name="The Broad Institute Genomics Platform"/>
            <consortium name="The Broad Institute Genome Sequencing Center for Infectious Disease"/>
            <person name="Wu L."/>
            <person name="Ma J."/>
        </authorList>
    </citation>
    <scope>NUCLEOTIDE SEQUENCE [LARGE SCALE GENOMIC DNA]</scope>
    <source>
        <strain evidence="7">CCUG 36916</strain>
    </source>
</reference>
<protein>
    <submittedName>
        <fullName evidence="6">Response regulator transcription factor</fullName>
    </submittedName>
</protein>
<dbReference type="RefSeq" id="WP_192284455.1">
    <property type="nucleotide sequence ID" value="NZ_JBHSTT010000050.1"/>
</dbReference>
<keyword evidence="1 3" id="KW-0238">DNA-binding</keyword>
<feature type="modified residue" description="4-aspartylphosphate" evidence="2">
    <location>
        <position position="51"/>
    </location>
</feature>
<dbReference type="CDD" id="cd00383">
    <property type="entry name" value="trans_reg_C"/>
    <property type="match status" value="1"/>
</dbReference>
<dbReference type="InterPro" id="IPR011006">
    <property type="entry name" value="CheY-like_superfamily"/>
</dbReference>
<accession>A0ABW1WRB9</accession>
<dbReference type="Gene3D" id="1.10.10.10">
    <property type="entry name" value="Winged helix-like DNA-binding domain superfamily/Winged helix DNA-binding domain"/>
    <property type="match status" value="1"/>
</dbReference>
<dbReference type="PANTHER" id="PTHR48111:SF37">
    <property type="entry name" value="RESPONSE REGULATOR PROTEIN CARR"/>
    <property type="match status" value="1"/>
</dbReference>
<evidence type="ECO:0000259" key="5">
    <source>
        <dbReference type="PROSITE" id="PS51755"/>
    </source>
</evidence>
<feature type="DNA-binding region" description="OmpR/PhoB-type" evidence="3">
    <location>
        <begin position="124"/>
        <end position="218"/>
    </location>
</feature>
<dbReference type="PROSITE" id="PS50110">
    <property type="entry name" value="RESPONSE_REGULATORY"/>
    <property type="match status" value="1"/>
</dbReference>
<dbReference type="InterPro" id="IPR001789">
    <property type="entry name" value="Sig_transdc_resp-reg_receiver"/>
</dbReference>
<dbReference type="Gene3D" id="6.10.250.690">
    <property type="match status" value="1"/>
</dbReference>
<organism evidence="6 7">
    <name type="scientific">Methylorubrum zatmanii</name>
    <dbReference type="NCBI Taxonomy" id="29429"/>
    <lineage>
        <taxon>Bacteria</taxon>
        <taxon>Pseudomonadati</taxon>
        <taxon>Pseudomonadota</taxon>
        <taxon>Alphaproteobacteria</taxon>
        <taxon>Hyphomicrobiales</taxon>
        <taxon>Methylobacteriaceae</taxon>
        <taxon>Methylorubrum</taxon>
    </lineage>
</organism>
<evidence type="ECO:0000313" key="7">
    <source>
        <dbReference type="Proteomes" id="UP001596237"/>
    </source>
</evidence>
<dbReference type="PROSITE" id="PS51755">
    <property type="entry name" value="OMPR_PHOB"/>
    <property type="match status" value="1"/>
</dbReference>
<evidence type="ECO:0000313" key="6">
    <source>
        <dbReference type="EMBL" id="MFC6390720.1"/>
    </source>
</evidence>
<keyword evidence="2" id="KW-0597">Phosphoprotein</keyword>
<dbReference type="Pfam" id="PF00072">
    <property type="entry name" value="Response_reg"/>
    <property type="match status" value="1"/>
</dbReference>
<dbReference type="InterPro" id="IPR039420">
    <property type="entry name" value="WalR-like"/>
</dbReference>
<dbReference type="Gene3D" id="3.40.50.2300">
    <property type="match status" value="1"/>
</dbReference>